<proteinExistence type="inferred from homology"/>
<comment type="similarity">
    <text evidence="2">Belongs to the actin family.</text>
</comment>
<comment type="catalytic activity">
    <reaction evidence="1">
        <text>ATP + H2O = ADP + phosphate + H(+)</text>
        <dbReference type="Rhea" id="RHEA:13065"/>
        <dbReference type="ChEBI" id="CHEBI:15377"/>
        <dbReference type="ChEBI" id="CHEBI:15378"/>
        <dbReference type="ChEBI" id="CHEBI:30616"/>
        <dbReference type="ChEBI" id="CHEBI:43474"/>
        <dbReference type="ChEBI" id="CHEBI:456216"/>
    </reaction>
</comment>
<evidence type="ECO:0000256" key="2">
    <source>
        <dbReference type="RuleBase" id="RU000487"/>
    </source>
</evidence>
<dbReference type="Gene3D" id="3.90.640.10">
    <property type="entry name" value="Actin, Chain A, domain 4"/>
    <property type="match status" value="1"/>
</dbReference>
<dbReference type="Proteomes" id="UP000574390">
    <property type="component" value="Unassembled WGS sequence"/>
</dbReference>
<evidence type="ECO:0000313" key="4">
    <source>
        <dbReference type="Proteomes" id="UP000574390"/>
    </source>
</evidence>
<name>A0A7J6QTW2_PEROL</name>
<dbReference type="AlphaFoldDB" id="A0A7J6QTW2"/>
<dbReference type="Gene3D" id="3.30.420.40">
    <property type="match status" value="2"/>
</dbReference>
<dbReference type="EMBL" id="JABANM010027003">
    <property type="protein sequence ID" value="KAF4712034.1"/>
    <property type="molecule type" value="Genomic_DNA"/>
</dbReference>
<evidence type="ECO:0000256" key="1">
    <source>
        <dbReference type="ARBA" id="ARBA00049360"/>
    </source>
</evidence>
<evidence type="ECO:0000313" key="3">
    <source>
        <dbReference type="EMBL" id="KAF4712034.1"/>
    </source>
</evidence>
<dbReference type="SUPFAM" id="SSF53067">
    <property type="entry name" value="Actin-like ATPase domain"/>
    <property type="match status" value="1"/>
</dbReference>
<dbReference type="InterPro" id="IPR043129">
    <property type="entry name" value="ATPase_NBD"/>
</dbReference>
<reference evidence="3 4" key="1">
    <citation type="submission" date="2020-04" db="EMBL/GenBank/DDBJ databases">
        <title>Perkinsus olseni comparative genomics.</title>
        <authorList>
            <person name="Bogema D.R."/>
        </authorList>
    </citation>
    <scope>NUCLEOTIDE SEQUENCE [LARGE SCALE GENOMIC DNA]</scope>
    <source>
        <strain evidence="3">ATCC PRA-205</strain>
    </source>
</reference>
<protein>
    <submittedName>
        <fullName evidence="3">Actin-like protein 10, variant 2</fullName>
    </submittedName>
</protein>
<organism evidence="3 4">
    <name type="scientific">Perkinsus olseni</name>
    <name type="common">Perkinsus atlanticus</name>
    <dbReference type="NCBI Taxonomy" id="32597"/>
    <lineage>
        <taxon>Eukaryota</taxon>
        <taxon>Sar</taxon>
        <taxon>Alveolata</taxon>
        <taxon>Perkinsozoa</taxon>
        <taxon>Perkinsea</taxon>
        <taxon>Perkinsida</taxon>
        <taxon>Perkinsidae</taxon>
        <taxon>Perkinsus</taxon>
    </lineage>
</organism>
<dbReference type="SMART" id="SM00268">
    <property type="entry name" value="ACTIN"/>
    <property type="match status" value="1"/>
</dbReference>
<comment type="caution">
    <text evidence="3">The sequence shown here is derived from an EMBL/GenBank/DDBJ whole genome shotgun (WGS) entry which is preliminary data.</text>
</comment>
<sequence length="267" mass="29334">MVTRVGMQVSRVRYLASDPTSQVLFEDFGFARAVFVDSPLCLQFSESITSQFGEDEWKNPCGLIVDAGFSGCRAVPVYNTYPLEHCAQRMDVGGRVMTNYLKEAIAYNKVDLDDAPLLVEHIRESMCYSAQDFVAEVEASRACPGETTRRYILPDHSSTSNHLGRVVDPRLGEDVSGRDSIDMNHERMVVSEALWQPGSIGILQAGLAEMAARAVMKSPVATRSAVAKKVRSLLFEDLGGLKVDALSGFMSLISYPMQDSNLRPSAP</sequence>
<dbReference type="InterPro" id="IPR004000">
    <property type="entry name" value="Actin"/>
</dbReference>
<gene>
    <name evidence="3" type="primary">ACTL10_1</name>
    <name evidence="3" type="ORF">FOZ62_008292</name>
</gene>
<accession>A0A7J6QTW2</accession>
<dbReference type="PANTHER" id="PTHR11937">
    <property type="entry name" value="ACTIN"/>
    <property type="match status" value="1"/>
</dbReference>
<dbReference type="Pfam" id="PF00022">
    <property type="entry name" value="Actin"/>
    <property type="match status" value="2"/>
</dbReference>